<protein>
    <submittedName>
        <fullName evidence="3">Zinc finger protein 318</fullName>
    </submittedName>
</protein>
<dbReference type="GO" id="GO:0045893">
    <property type="term" value="P:positive regulation of DNA-templated transcription"/>
    <property type="evidence" value="ECO:0007669"/>
    <property type="project" value="TreeGrafter"/>
</dbReference>
<dbReference type="GO" id="GO:0005654">
    <property type="term" value="C:nucleoplasm"/>
    <property type="evidence" value="ECO:0007669"/>
    <property type="project" value="TreeGrafter"/>
</dbReference>
<dbReference type="RefSeq" id="XP_018580619.2">
    <property type="nucleotide sequence ID" value="XM_018725103.2"/>
</dbReference>
<reference evidence="3" key="3">
    <citation type="submission" date="2025-09" db="UniProtKB">
        <authorList>
            <consortium name="Ensembl"/>
        </authorList>
    </citation>
    <scope>IDENTIFICATION</scope>
</reference>
<feature type="compositionally biased region" description="Basic and acidic residues" evidence="1">
    <location>
        <begin position="44"/>
        <end position="55"/>
    </location>
</feature>
<feature type="compositionally biased region" description="Basic and acidic residues" evidence="1">
    <location>
        <begin position="1600"/>
        <end position="1632"/>
    </location>
</feature>
<evidence type="ECO:0000313" key="4">
    <source>
        <dbReference type="Proteomes" id="UP000694397"/>
    </source>
</evidence>
<dbReference type="PROSITE" id="PS00028">
    <property type="entry name" value="ZINC_FINGER_C2H2_1"/>
    <property type="match status" value="1"/>
</dbReference>
<accession>A0A8C9SAF0</accession>
<feature type="compositionally biased region" description="Basic residues" evidence="1">
    <location>
        <begin position="264"/>
        <end position="273"/>
    </location>
</feature>
<reference evidence="3" key="2">
    <citation type="submission" date="2025-08" db="UniProtKB">
        <authorList>
            <consortium name="Ensembl"/>
        </authorList>
    </citation>
    <scope>IDENTIFICATION</scope>
</reference>
<evidence type="ECO:0000313" key="3">
    <source>
        <dbReference type="Ensembl" id="ENSSFOP00015030574.2"/>
    </source>
</evidence>
<evidence type="ECO:0000259" key="2">
    <source>
        <dbReference type="PROSITE" id="PS00028"/>
    </source>
</evidence>
<dbReference type="GO" id="GO:0008270">
    <property type="term" value="F:zinc ion binding"/>
    <property type="evidence" value="ECO:0007669"/>
    <property type="project" value="InterPro"/>
</dbReference>
<dbReference type="KEGG" id="sfm:108918105"/>
<feature type="compositionally biased region" description="Basic residues" evidence="1">
    <location>
        <begin position="172"/>
        <end position="188"/>
    </location>
</feature>
<dbReference type="CTD" id="24149"/>
<feature type="compositionally biased region" description="Low complexity" evidence="1">
    <location>
        <begin position="1025"/>
        <end position="1036"/>
    </location>
</feature>
<dbReference type="OrthoDB" id="9909793at2759"/>
<feature type="region of interest" description="Disordered" evidence="1">
    <location>
        <begin position="1433"/>
        <end position="1477"/>
    </location>
</feature>
<feature type="region of interest" description="Disordered" evidence="1">
    <location>
        <begin position="1205"/>
        <end position="1388"/>
    </location>
</feature>
<feature type="compositionally biased region" description="Low complexity" evidence="1">
    <location>
        <begin position="243"/>
        <end position="263"/>
    </location>
</feature>
<dbReference type="PANTHER" id="PTHR15577:SF2">
    <property type="entry name" value="ZINC FINGER PROTEIN 318"/>
    <property type="match status" value="1"/>
</dbReference>
<feature type="region of interest" description="Disordered" evidence="1">
    <location>
        <begin position="1001"/>
        <end position="1058"/>
    </location>
</feature>
<name>A0A8C9SAF0_SCLFO</name>
<proteinExistence type="predicted"/>
<organism evidence="3 4">
    <name type="scientific">Scleropages formosus</name>
    <name type="common">Asian bonytongue</name>
    <name type="synonym">Osteoglossum formosum</name>
    <dbReference type="NCBI Taxonomy" id="113540"/>
    <lineage>
        <taxon>Eukaryota</taxon>
        <taxon>Metazoa</taxon>
        <taxon>Chordata</taxon>
        <taxon>Craniata</taxon>
        <taxon>Vertebrata</taxon>
        <taxon>Euteleostomi</taxon>
        <taxon>Actinopterygii</taxon>
        <taxon>Neopterygii</taxon>
        <taxon>Teleostei</taxon>
        <taxon>Osteoglossocephala</taxon>
        <taxon>Osteoglossomorpha</taxon>
        <taxon>Osteoglossiformes</taxon>
        <taxon>Osteoglossidae</taxon>
        <taxon>Scleropages</taxon>
    </lineage>
</organism>
<feature type="region of interest" description="Disordered" evidence="1">
    <location>
        <begin position="314"/>
        <end position="346"/>
    </location>
</feature>
<dbReference type="PANTHER" id="PTHR15577">
    <property type="entry name" value="ZINC FINGER CONTAINING PROTEIN"/>
    <property type="match status" value="1"/>
</dbReference>
<feature type="region of interest" description="Disordered" evidence="1">
    <location>
        <begin position="1"/>
        <end position="288"/>
    </location>
</feature>
<dbReference type="GO" id="GO:0003676">
    <property type="term" value="F:nucleic acid binding"/>
    <property type="evidence" value="ECO:0007669"/>
    <property type="project" value="InterPro"/>
</dbReference>
<dbReference type="GeneTree" id="ENSGT00390000000614"/>
<feature type="region of interest" description="Disordered" evidence="1">
    <location>
        <begin position="1559"/>
        <end position="1656"/>
    </location>
</feature>
<dbReference type="InterPro" id="IPR055309">
    <property type="entry name" value="Znf318-like"/>
</dbReference>
<dbReference type="Ensembl" id="ENSSFOT00015030920.2">
    <property type="protein sequence ID" value="ENSSFOP00015030574.2"/>
    <property type="gene ID" value="ENSSFOG00015019616.2"/>
</dbReference>
<feature type="compositionally biased region" description="Basic and acidic residues" evidence="1">
    <location>
        <begin position="279"/>
        <end position="288"/>
    </location>
</feature>
<feature type="compositionally biased region" description="Basic and acidic residues" evidence="1">
    <location>
        <begin position="137"/>
        <end position="147"/>
    </location>
</feature>
<evidence type="ECO:0000256" key="1">
    <source>
        <dbReference type="SAM" id="MobiDB-lite"/>
    </source>
</evidence>
<feature type="compositionally biased region" description="Basic and acidic residues" evidence="1">
    <location>
        <begin position="934"/>
        <end position="951"/>
    </location>
</feature>
<dbReference type="InterPro" id="IPR003604">
    <property type="entry name" value="Matrin/U1-like-C_Znf_C2H2"/>
</dbReference>
<feature type="compositionally biased region" description="Basic and acidic residues" evidence="1">
    <location>
        <begin position="1357"/>
        <end position="1367"/>
    </location>
</feature>
<keyword evidence="4" id="KW-1185">Reference proteome</keyword>
<feature type="compositionally biased region" description="Polar residues" evidence="1">
    <location>
        <begin position="21"/>
        <end position="30"/>
    </location>
</feature>
<reference evidence="3 4" key="1">
    <citation type="submission" date="2019-04" db="EMBL/GenBank/DDBJ databases">
        <authorList>
            <consortium name="Wellcome Sanger Institute Data Sharing"/>
        </authorList>
    </citation>
    <scope>NUCLEOTIDE SEQUENCE [LARGE SCALE GENOMIC DNA]</scope>
</reference>
<dbReference type="InterPro" id="IPR013087">
    <property type="entry name" value="Znf_C2H2_type"/>
</dbReference>
<dbReference type="SMART" id="SM00451">
    <property type="entry name" value="ZnF_U1"/>
    <property type="match status" value="2"/>
</dbReference>
<feature type="region of interest" description="Disordered" evidence="1">
    <location>
        <begin position="637"/>
        <end position="718"/>
    </location>
</feature>
<gene>
    <name evidence="3" type="primary">znf318</name>
</gene>
<feature type="compositionally biased region" description="Basic residues" evidence="1">
    <location>
        <begin position="196"/>
        <end position="242"/>
    </location>
</feature>
<feature type="region of interest" description="Disordered" evidence="1">
    <location>
        <begin position="934"/>
        <end position="953"/>
    </location>
</feature>
<dbReference type="GeneID" id="108918105"/>
<feature type="compositionally biased region" description="Basic and acidic residues" evidence="1">
    <location>
        <begin position="1205"/>
        <end position="1317"/>
    </location>
</feature>
<dbReference type="GO" id="GO:0045892">
    <property type="term" value="P:negative regulation of DNA-templated transcription"/>
    <property type="evidence" value="ECO:0007669"/>
    <property type="project" value="TreeGrafter"/>
</dbReference>
<feature type="region of interest" description="Disordered" evidence="1">
    <location>
        <begin position="450"/>
        <end position="469"/>
    </location>
</feature>
<dbReference type="Proteomes" id="UP000694397">
    <property type="component" value="Chromosome 8"/>
</dbReference>
<feature type="compositionally biased region" description="Basic and acidic residues" evidence="1">
    <location>
        <begin position="1001"/>
        <end position="1023"/>
    </location>
</feature>
<sequence>MFRGRAQRGYSREFHHGPASSEPSSRGPNVSHSPPGPGPLHHGPYRDDRVRDRAAYHGYRGNPDEYRRSPPRRSRFPSPDAGSSRKLCGEFRGGGPPPRDPGANKGLTPSPPHSGFPIDHNLVITVGNELTGFSSRKQGDHYERDYHAGNAHYHPAFPEKNPGYLWLDDHMYRRRSRSKGRSRGRSRSHSHDRGRSKSHHRSRSCSRGRSRRRSKSHQHCRSWSRGRSWGRSKSHTRGRSRSRSGSSSSSSSRSSSSSSSRSRSSSRRVHHRSPSALPSKDKKGDEFRELELARRRKEVEEMLTVPKKSILKKRFDSETDSPAAVQSGDSPVEVRRDQQPSSLSRETERFLQVVSKGMESGLFASMLGERREESQEEQKKLNPMQSPSHQQHEEMLSMVKTETPCEFLLPHERVRQDSSGFSRILGLMGDLPGLQEKKKSFTDIEDEERFLYGDEDEEDKAKAQTPIQTGATQQYSLSEIAEHGDGKPETVRYHDAKSGISQYHDSSDFMLQCLNQDERTHGLPSKSSLASTFPLNHRDHSYIEDHAEAKTIRSSHDQNHFDMRYCHGSQTSTTLEKDGKSEMSCQLSESYCYPPGVGPQDAKERQDIEEYEKIQNLLKTIGLDLGVAEISKIASRTQERLHGKKPAPASSRHVEKQADRRASSASWDRRHSDSRSGSRSRSPSWSHSCKKSSHSERCSQSPPPSRRTSYGEIHMPSGRLEVEEKNLGIPVLGKEASQPPIVTAMNPIHSSLSVPHPATTLGPLPAHQVSTYPQNLPPNYPPLTPNYPPSGYGQYGNYMPYVSQRWPMYPPPSLVPPMAPVENQRVSTVAGRPYLRVIETVTIDDQNKGQTPQKTELSLGSKSVMKEDAHLACSDPNRHVASGQCSRVSEEKNNASQKQKVSEEWEKLKKEREMRMKKKEYLMKELERLRKQQGELLRKKRREKDGHKDPLLAEVGHLQEDVMAQISELRKEHEAAEKKRAELEKVAIILGLHVSEKYRKESRLSVEQEAASEKVREQARTSEKPASAPSTNAPSSKMSASRNSPEKQKVKSLVDSPSAAGTPNQYEFYDAGNHWCKNCNTICGSMFDFFTHLHSKSHRKTQDPYDRPWASNSSCSEKKWTDGEKVVKPAKGAEFMVPITGFYCQLCKEFFGDHICAEDHVRSPYHNEKYKKRIEELPLYEQRRNLDRQAGLAVITESRDRKYSELKRKMEEDPTYHKEERPQNQKEEKSISHKEERSQKSKTEKTIRCKDERIQDHKEERPENHRDEKPVSHRNDISQKKEKEKTDECNEQVLEKASKTEASKLAEQTEKLPDFHRVISGPSPSILAKVRKRNEEAIKSSSSSTSSPPAFGKFSWKKVDKEEEKAPENIMEEESSDVDGGGDKDDGKAALVRSKTIAIKLSGKTVIPPSSPWVPSNSQPALLAKIRPNLPAPPMVLRKSGPGPSNKPPPLNTFLSIRPSGNGINKPLPVLKEQDKQDTMVTPDLISKAFCGEEVVLKTPEVPDETMTVGNSKAAQGTEVDVSVEEAPLPPGMCILTYESDVAVPGVPESEQTVTVVVRPPPMLQKNPADPLQKTEKPKSNLAAAKAQDLYDIFYGSGPSDHRGGARDLKSVDTTKSKDPEVSIPSGEHENDAEAQGAQEFCKEDLSPEVTAEGSK</sequence>
<feature type="domain" description="C2H2-type" evidence="2">
    <location>
        <begin position="1144"/>
        <end position="1166"/>
    </location>
</feature>
<feature type="compositionally biased region" description="Low complexity" evidence="1">
    <location>
        <begin position="677"/>
        <end position="687"/>
    </location>
</feature>
<feature type="compositionally biased region" description="Basic and acidic residues" evidence="1">
    <location>
        <begin position="652"/>
        <end position="676"/>
    </location>
</feature>
<feature type="compositionally biased region" description="Basic and acidic residues" evidence="1">
    <location>
        <begin position="368"/>
        <end position="380"/>
    </location>
</feature>
<feature type="region of interest" description="Disordered" evidence="1">
    <location>
        <begin position="368"/>
        <end position="389"/>
    </location>
</feature>